<reference evidence="1 2" key="1">
    <citation type="submission" date="2020-08" db="EMBL/GenBank/DDBJ databases">
        <title>Sequencing the genomes of 1000 actinobacteria strains.</title>
        <authorList>
            <person name="Klenk H.-P."/>
        </authorList>
    </citation>
    <scope>NUCLEOTIDE SEQUENCE [LARGE SCALE GENOMIC DNA]</scope>
    <source>
        <strain evidence="1 2">DSM 44230</strain>
    </source>
</reference>
<name>A0A7W7FYG0_9PSEU</name>
<dbReference type="AlphaFoldDB" id="A0A7W7FYG0"/>
<dbReference type="RefSeq" id="WP_185009484.1">
    <property type="nucleotide sequence ID" value="NZ_BAAAUI010000007.1"/>
</dbReference>
<evidence type="ECO:0000313" key="2">
    <source>
        <dbReference type="Proteomes" id="UP000533598"/>
    </source>
</evidence>
<proteinExistence type="predicted"/>
<keyword evidence="2" id="KW-1185">Reference proteome</keyword>
<organism evidence="1 2">
    <name type="scientific">Crossiella cryophila</name>
    <dbReference type="NCBI Taxonomy" id="43355"/>
    <lineage>
        <taxon>Bacteria</taxon>
        <taxon>Bacillati</taxon>
        <taxon>Actinomycetota</taxon>
        <taxon>Actinomycetes</taxon>
        <taxon>Pseudonocardiales</taxon>
        <taxon>Pseudonocardiaceae</taxon>
        <taxon>Crossiella</taxon>
    </lineage>
</organism>
<dbReference type="EMBL" id="JACHMH010000001">
    <property type="protein sequence ID" value="MBB4682297.1"/>
    <property type="molecule type" value="Genomic_DNA"/>
</dbReference>
<sequence length="46" mass="5450">MSDRDTRNAATRGRPVRARLGRAVRWVDAWTLEAFNPVYPHRRTNR</sequence>
<protein>
    <submittedName>
        <fullName evidence="1">Uncharacterized protein</fullName>
    </submittedName>
</protein>
<comment type="caution">
    <text evidence="1">The sequence shown here is derived from an EMBL/GenBank/DDBJ whole genome shotgun (WGS) entry which is preliminary data.</text>
</comment>
<evidence type="ECO:0000313" key="1">
    <source>
        <dbReference type="EMBL" id="MBB4682297.1"/>
    </source>
</evidence>
<gene>
    <name evidence="1" type="ORF">HNR67_008415</name>
</gene>
<dbReference type="Proteomes" id="UP000533598">
    <property type="component" value="Unassembled WGS sequence"/>
</dbReference>
<accession>A0A7W7FYG0</accession>